<evidence type="ECO:0000256" key="6">
    <source>
        <dbReference type="ARBA" id="ARBA00023136"/>
    </source>
</evidence>
<dbReference type="PANTHER" id="PTHR24026:SF126">
    <property type="entry name" value="PROTOCADHERIN FAT 4"/>
    <property type="match status" value="1"/>
</dbReference>
<dbReference type="GO" id="GO:0007156">
    <property type="term" value="P:homophilic cell adhesion via plasma membrane adhesion molecules"/>
    <property type="evidence" value="ECO:0007669"/>
    <property type="project" value="InterPro"/>
</dbReference>
<dbReference type="PROSITE" id="PS00232">
    <property type="entry name" value="CADHERIN_1"/>
    <property type="match status" value="1"/>
</dbReference>
<keyword evidence="5" id="KW-1133">Transmembrane helix</keyword>
<dbReference type="SUPFAM" id="SSF49313">
    <property type="entry name" value="Cadherin-like"/>
    <property type="match status" value="1"/>
</dbReference>
<evidence type="ECO:0000256" key="3">
    <source>
        <dbReference type="ARBA" id="ARBA00022737"/>
    </source>
</evidence>
<name>A0A7R8W067_9CRUS</name>
<evidence type="ECO:0000256" key="1">
    <source>
        <dbReference type="ARBA" id="ARBA00004370"/>
    </source>
</evidence>
<dbReference type="PRINTS" id="PR00205">
    <property type="entry name" value="CADHERIN"/>
</dbReference>
<sequence>MTTDSGQGDEHGQARRTKKLVLKKKFLLRRFSKIVLEEKEEEEDIRSEKKEGWIARSTQRITESDRWRRFASCHRDNGGFGSRGIEGVLGRPLTASLNGAGDDDAVVNADEEEGISITPVITCRRLLLLPANGLRNFGLVLRSLNFQVRYDSATVSISVTDVNDNPPVFLDSPYLVFVMEELTNLPSLVTTISAVDADQDSQLRYQLKEGDRSTFHVNDSTGAISLLKKLDREQTPEYHLVLAAMDSGECLQSEGIPVQSILYSSIAITFLITFPRMRSTIEVEGFRGQRICPYVIKGSIGPFGIKGSVLLGSKDRAFWAVDMERDLDATSQCTLHSLVKIVRNIYLFAVAIPEYNYVSRMEFAISQHHSGLAAMRFSFDTSTLAVDVNIAEDRSSGTSLGKCIPNIPDQRMHYPFIPIGHQT</sequence>
<dbReference type="GO" id="GO:0005886">
    <property type="term" value="C:plasma membrane"/>
    <property type="evidence" value="ECO:0007669"/>
    <property type="project" value="UniProtKB-SubCell"/>
</dbReference>
<protein>
    <submittedName>
        <fullName evidence="7">Uncharacterized protein</fullName>
    </submittedName>
</protein>
<dbReference type="GO" id="GO:0005509">
    <property type="term" value="F:calcium ion binding"/>
    <property type="evidence" value="ECO:0007669"/>
    <property type="project" value="UniProtKB-UniRule"/>
</dbReference>
<accession>A0A7R8W067</accession>
<keyword evidence="6" id="KW-0472">Membrane</keyword>
<dbReference type="InterPro" id="IPR015919">
    <property type="entry name" value="Cadherin-like_sf"/>
</dbReference>
<dbReference type="PROSITE" id="PS50268">
    <property type="entry name" value="CADHERIN_2"/>
    <property type="match status" value="2"/>
</dbReference>
<comment type="subcellular location">
    <subcellularLocation>
        <location evidence="1">Membrane</location>
    </subcellularLocation>
</comment>
<organism evidence="7">
    <name type="scientific">Cyprideis torosa</name>
    <dbReference type="NCBI Taxonomy" id="163714"/>
    <lineage>
        <taxon>Eukaryota</taxon>
        <taxon>Metazoa</taxon>
        <taxon>Ecdysozoa</taxon>
        <taxon>Arthropoda</taxon>
        <taxon>Crustacea</taxon>
        <taxon>Oligostraca</taxon>
        <taxon>Ostracoda</taxon>
        <taxon>Podocopa</taxon>
        <taxon>Podocopida</taxon>
        <taxon>Cytherocopina</taxon>
        <taxon>Cytheroidea</taxon>
        <taxon>Cytherideidae</taxon>
        <taxon>Cyprideis</taxon>
    </lineage>
</organism>
<keyword evidence="2" id="KW-0812">Transmembrane</keyword>
<dbReference type="OrthoDB" id="6252479at2759"/>
<dbReference type="Gene3D" id="2.60.40.60">
    <property type="entry name" value="Cadherins"/>
    <property type="match status" value="1"/>
</dbReference>
<dbReference type="AlphaFoldDB" id="A0A7R8W067"/>
<evidence type="ECO:0000313" key="7">
    <source>
        <dbReference type="EMBL" id="CAD7222321.1"/>
    </source>
</evidence>
<reference evidence="7" key="1">
    <citation type="submission" date="2020-11" db="EMBL/GenBank/DDBJ databases">
        <authorList>
            <person name="Tran Van P."/>
        </authorList>
    </citation>
    <scope>NUCLEOTIDE SEQUENCE</scope>
</reference>
<dbReference type="InterPro" id="IPR002126">
    <property type="entry name" value="Cadherin-like_dom"/>
</dbReference>
<dbReference type="PANTHER" id="PTHR24026">
    <property type="entry name" value="FAT ATYPICAL CADHERIN-RELATED"/>
    <property type="match status" value="1"/>
</dbReference>
<gene>
    <name evidence="7" type="ORF">CTOB1V02_LOCUS332</name>
</gene>
<dbReference type="CDD" id="cd11304">
    <property type="entry name" value="Cadherin_repeat"/>
    <property type="match status" value="1"/>
</dbReference>
<keyword evidence="4" id="KW-0106">Calcium</keyword>
<dbReference type="EMBL" id="OB660045">
    <property type="protein sequence ID" value="CAD7222321.1"/>
    <property type="molecule type" value="Genomic_DNA"/>
</dbReference>
<dbReference type="InterPro" id="IPR020894">
    <property type="entry name" value="Cadherin_CS"/>
</dbReference>
<keyword evidence="3" id="KW-0677">Repeat</keyword>
<dbReference type="SMART" id="SM00112">
    <property type="entry name" value="CA"/>
    <property type="match status" value="2"/>
</dbReference>
<evidence type="ECO:0000256" key="5">
    <source>
        <dbReference type="ARBA" id="ARBA00022989"/>
    </source>
</evidence>
<dbReference type="Pfam" id="PF00028">
    <property type="entry name" value="Cadherin"/>
    <property type="match status" value="1"/>
</dbReference>
<evidence type="ECO:0000256" key="2">
    <source>
        <dbReference type="ARBA" id="ARBA00022692"/>
    </source>
</evidence>
<evidence type="ECO:0000256" key="4">
    <source>
        <dbReference type="ARBA" id="ARBA00022837"/>
    </source>
</evidence>
<proteinExistence type="predicted"/>